<keyword evidence="5" id="KW-1185">Reference proteome</keyword>
<dbReference type="GO" id="GO:0015666">
    <property type="term" value="F:restriction endodeoxyribonuclease activity"/>
    <property type="evidence" value="ECO:0007669"/>
    <property type="project" value="TreeGrafter"/>
</dbReference>
<evidence type="ECO:0000313" key="4">
    <source>
        <dbReference type="EMBL" id="SOE49429.1"/>
    </source>
</evidence>
<accession>A0A1C3K5C6</accession>
<dbReference type="STRING" id="1851544.ODI_04082"/>
<evidence type="ECO:0000313" key="5">
    <source>
        <dbReference type="Proteomes" id="UP000078558"/>
    </source>
</evidence>
<keyword evidence="1" id="KW-1133">Transmembrane helix</keyword>
<dbReference type="KEGG" id="odi:ODI_R2065"/>
<dbReference type="EMBL" id="FLRC01000041">
    <property type="protein sequence ID" value="SBT26720.1"/>
    <property type="molecule type" value="Genomic_DNA"/>
</dbReference>
<dbReference type="InterPro" id="IPR007560">
    <property type="entry name" value="Restrct_endonuc_IV_Mrr"/>
</dbReference>
<dbReference type="Proteomes" id="UP000078558">
    <property type="component" value="Chromosome I"/>
</dbReference>
<dbReference type="EMBL" id="LT907988">
    <property type="protein sequence ID" value="SOE49429.1"/>
    <property type="molecule type" value="Genomic_DNA"/>
</dbReference>
<dbReference type="GO" id="GO:0009307">
    <property type="term" value="P:DNA restriction-modification system"/>
    <property type="evidence" value="ECO:0007669"/>
    <property type="project" value="InterPro"/>
</dbReference>
<evidence type="ECO:0000259" key="2">
    <source>
        <dbReference type="Pfam" id="PF04471"/>
    </source>
</evidence>
<dbReference type="InterPro" id="IPR052906">
    <property type="entry name" value="Type_IV_Methyl-Rstrct_Enzyme"/>
</dbReference>
<dbReference type="InterPro" id="IPR011335">
    <property type="entry name" value="Restrct_endonuc-II-like"/>
</dbReference>
<reference evidence="4 5" key="2">
    <citation type="submission" date="2017-08" db="EMBL/GenBank/DDBJ databases">
        <authorList>
            <person name="de Groot N.N."/>
        </authorList>
    </citation>
    <scope>NUCLEOTIDE SEQUENCE [LARGE SCALE GENOMIC DNA]</scope>
    <source>
        <strain evidence="4">Orrdi1</strain>
    </source>
</reference>
<dbReference type="SUPFAM" id="SSF52980">
    <property type="entry name" value="Restriction endonuclease-like"/>
    <property type="match status" value="1"/>
</dbReference>
<evidence type="ECO:0000313" key="3">
    <source>
        <dbReference type="EMBL" id="SBT26720.1"/>
    </source>
</evidence>
<keyword evidence="1" id="KW-0472">Membrane</keyword>
<gene>
    <name evidence="3" type="ORF">ODI_04082</name>
    <name evidence="4" type="ORF">ODI_R2065</name>
</gene>
<dbReference type="RefSeq" id="WP_067757021.1">
    <property type="nucleotide sequence ID" value="NZ_LT907988.1"/>
</dbReference>
<feature type="transmembrane region" description="Helical" evidence="1">
    <location>
        <begin position="42"/>
        <end position="61"/>
    </location>
</feature>
<dbReference type="AlphaFoldDB" id="A0A1C3K5C6"/>
<feature type="domain" description="Restriction endonuclease type IV Mrr" evidence="2">
    <location>
        <begin position="80"/>
        <end position="186"/>
    </location>
</feature>
<proteinExistence type="predicted"/>
<organism evidence="3 5">
    <name type="scientific">Orrella dioscoreae</name>
    <dbReference type="NCBI Taxonomy" id="1851544"/>
    <lineage>
        <taxon>Bacteria</taxon>
        <taxon>Pseudomonadati</taxon>
        <taxon>Pseudomonadota</taxon>
        <taxon>Betaproteobacteria</taxon>
        <taxon>Burkholderiales</taxon>
        <taxon>Alcaligenaceae</taxon>
        <taxon>Orrella</taxon>
    </lineage>
</organism>
<evidence type="ECO:0000256" key="1">
    <source>
        <dbReference type="SAM" id="Phobius"/>
    </source>
</evidence>
<protein>
    <submittedName>
        <fullName evidence="3">Putative membrane protein</fullName>
    </submittedName>
</protein>
<dbReference type="Pfam" id="PF04471">
    <property type="entry name" value="Mrr_cat"/>
    <property type="match status" value="1"/>
</dbReference>
<dbReference type="PANTHER" id="PTHR30015">
    <property type="entry name" value="MRR RESTRICTION SYSTEM PROTEIN"/>
    <property type="match status" value="1"/>
</dbReference>
<reference evidence="3 5" key="1">
    <citation type="submission" date="2016-06" db="EMBL/GenBank/DDBJ databases">
        <authorList>
            <person name="Kjaerup R.B."/>
            <person name="Dalgaard T.S."/>
            <person name="Juul-Madsen H.R."/>
        </authorList>
    </citation>
    <scope>NUCLEOTIDE SEQUENCE [LARGE SCALE GENOMIC DNA]</scope>
    <source>
        <strain evidence="3">Orrdi1</strain>
    </source>
</reference>
<keyword evidence="1" id="KW-0812">Transmembrane</keyword>
<dbReference type="PANTHER" id="PTHR30015:SF6">
    <property type="entry name" value="SLL1429 PROTEIN"/>
    <property type="match status" value="1"/>
</dbReference>
<sequence>MKLRMARNSIFAILLRSAWWISAAIAAAIVIAANALLPPQYFGFGAFAAFPFVIIAGIALYKQLQRPSEARVAEIENAARAMSWQTFSQALADAFTRDGSQVETLNGDPRADFALTRNGRRAVVAARRWKASRTGLEALRELVAAREAHAAHECIYVAMGDLSEQAARYAKQEQVHLLQGPELARLAPKFAQAH</sequence>
<dbReference type="GO" id="GO:0003677">
    <property type="term" value="F:DNA binding"/>
    <property type="evidence" value="ECO:0007669"/>
    <property type="project" value="InterPro"/>
</dbReference>
<dbReference type="OrthoDB" id="8776507at2"/>
<name>A0A1C3K5C6_9BURK</name>